<reference evidence="1 2" key="1">
    <citation type="submission" date="2019-11" db="EMBL/GenBank/DDBJ databases">
        <title>Whole genome sequencing identifies a novel species of the genus Arsenicicoccus isolated from human blood.</title>
        <authorList>
            <person name="Jeong J.H."/>
            <person name="Kweon O.J."/>
            <person name="Kim H.R."/>
            <person name="Kim T.-H."/>
            <person name="Ha S.-M."/>
            <person name="Lee M.-K."/>
        </authorList>
    </citation>
    <scope>NUCLEOTIDE SEQUENCE [LARGE SCALE GENOMIC DNA]</scope>
    <source>
        <strain evidence="1 2">MKL-02</strain>
    </source>
</reference>
<dbReference type="InterPro" id="IPR036412">
    <property type="entry name" value="HAD-like_sf"/>
</dbReference>
<gene>
    <name evidence="1" type="ORF">GGG17_03525</name>
</gene>
<dbReference type="SUPFAM" id="SSF56784">
    <property type="entry name" value="HAD-like"/>
    <property type="match status" value="1"/>
</dbReference>
<proteinExistence type="predicted"/>
<keyword evidence="2" id="KW-1185">Reference proteome</keyword>
<dbReference type="RefSeq" id="WP_154592408.1">
    <property type="nucleotide sequence ID" value="NZ_CP171001.1"/>
</dbReference>
<comment type="caution">
    <text evidence="1">The sequence shown here is derived from an EMBL/GenBank/DDBJ whole genome shotgun (WGS) entry which is preliminary data.</text>
</comment>
<protein>
    <recommendedName>
        <fullName evidence="3">HAD family hydrolase</fullName>
    </recommendedName>
</protein>
<evidence type="ECO:0008006" key="3">
    <source>
        <dbReference type="Google" id="ProtNLM"/>
    </source>
</evidence>
<dbReference type="EMBL" id="WLVL01000017">
    <property type="protein sequence ID" value="MTB71057.1"/>
    <property type="molecule type" value="Genomic_DNA"/>
</dbReference>
<evidence type="ECO:0000313" key="1">
    <source>
        <dbReference type="EMBL" id="MTB71057.1"/>
    </source>
</evidence>
<dbReference type="AlphaFoldDB" id="A0A6I3IBK4"/>
<sequence length="186" mass="19045">MATRGVVLAVEVLLDGAGATAAAVAREGRCAEGPRYQRPVPGVGAAQRVAAARAATIQPYADARPALDRLLAAGTRVAVLVRREDPALRRGLARLDLDARVLVLGPEALGGSAARPPADADRCRSACAALGTRVEETVVVGDAALVQAAVDAGTHAVWVNRADRRELEGVLTVPGLDALPTALALL</sequence>
<evidence type="ECO:0000313" key="2">
    <source>
        <dbReference type="Proteomes" id="UP000431092"/>
    </source>
</evidence>
<organism evidence="1 2">
    <name type="scientific">Arsenicicoccus cauae</name>
    <dbReference type="NCBI Taxonomy" id="2663847"/>
    <lineage>
        <taxon>Bacteria</taxon>
        <taxon>Bacillati</taxon>
        <taxon>Actinomycetota</taxon>
        <taxon>Actinomycetes</taxon>
        <taxon>Micrococcales</taxon>
        <taxon>Intrasporangiaceae</taxon>
        <taxon>Arsenicicoccus</taxon>
    </lineage>
</organism>
<accession>A0A6I3IBK4</accession>
<dbReference type="Proteomes" id="UP000431092">
    <property type="component" value="Unassembled WGS sequence"/>
</dbReference>
<name>A0A6I3IBK4_9MICO</name>
<dbReference type="Gene3D" id="3.40.50.1000">
    <property type="entry name" value="HAD superfamily/HAD-like"/>
    <property type="match status" value="1"/>
</dbReference>
<dbReference type="InterPro" id="IPR023214">
    <property type="entry name" value="HAD_sf"/>
</dbReference>